<gene>
    <name evidence="1" type="ORF">SAMN02746064_00521</name>
</gene>
<accession>A0A1M4TKG3</accession>
<reference evidence="1 2" key="1">
    <citation type="submission" date="2016-11" db="EMBL/GenBank/DDBJ databases">
        <authorList>
            <person name="Jaros S."/>
            <person name="Januszkiewicz K."/>
            <person name="Wedrychowicz H."/>
        </authorList>
    </citation>
    <scope>NUCLEOTIDE SEQUENCE [LARGE SCALE GENOMIC DNA]</scope>
    <source>
        <strain evidence="1 2">DSM 14828</strain>
    </source>
</reference>
<dbReference type="AlphaFoldDB" id="A0A1M4TKG3"/>
<name>A0A1M4TKG3_9FIRM</name>
<dbReference type="OrthoDB" id="337615at2"/>
<proteinExistence type="predicted"/>
<keyword evidence="2" id="KW-1185">Reference proteome</keyword>
<evidence type="ECO:0000313" key="2">
    <source>
        <dbReference type="Proteomes" id="UP000184251"/>
    </source>
</evidence>
<dbReference type="EMBL" id="FQTU01000002">
    <property type="protein sequence ID" value="SHE44854.1"/>
    <property type="molecule type" value="Genomic_DNA"/>
</dbReference>
<protein>
    <recommendedName>
        <fullName evidence="3">DUF3221 domain-containing protein</fullName>
    </recommendedName>
</protein>
<organism evidence="1 2">
    <name type="scientific">Alkalibacter saccharofermentans DSM 14828</name>
    <dbReference type="NCBI Taxonomy" id="1120975"/>
    <lineage>
        <taxon>Bacteria</taxon>
        <taxon>Bacillati</taxon>
        <taxon>Bacillota</taxon>
        <taxon>Clostridia</taxon>
        <taxon>Eubacteriales</taxon>
        <taxon>Eubacteriaceae</taxon>
        <taxon>Alkalibacter</taxon>
    </lineage>
</organism>
<evidence type="ECO:0008006" key="3">
    <source>
        <dbReference type="Google" id="ProtNLM"/>
    </source>
</evidence>
<dbReference type="RefSeq" id="WP_073269513.1">
    <property type="nucleotide sequence ID" value="NZ_FQTU01000002.1"/>
</dbReference>
<sequence length="107" mass="11890">MKSKYLIIAVFVLISVVIISSCGGTSDEERNIIEGIVLEAGENNFILETEENDLYSVFISEDTQFGEGVSRNIETGNAVSLRHDGKVAESWPMQIRAVEILKNQKIK</sequence>
<dbReference type="Proteomes" id="UP000184251">
    <property type="component" value="Unassembled WGS sequence"/>
</dbReference>
<dbReference type="PROSITE" id="PS51257">
    <property type="entry name" value="PROKAR_LIPOPROTEIN"/>
    <property type="match status" value="1"/>
</dbReference>
<evidence type="ECO:0000313" key="1">
    <source>
        <dbReference type="EMBL" id="SHE44854.1"/>
    </source>
</evidence>